<gene>
    <name evidence="4" type="ORF">HEK616_55790</name>
</gene>
<evidence type="ECO:0008006" key="6">
    <source>
        <dbReference type="Google" id="ProtNLM"/>
    </source>
</evidence>
<evidence type="ECO:0000313" key="4">
    <source>
        <dbReference type="EMBL" id="BDM72092.1"/>
    </source>
</evidence>
<evidence type="ECO:0000256" key="3">
    <source>
        <dbReference type="ARBA" id="ARBA00022691"/>
    </source>
</evidence>
<keyword evidence="3" id="KW-0949">S-adenosyl-L-methionine</keyword>
<accession>A0ABM8A0I4</accession>
<dbReference type="InterPro" id="IPR052190">
    <property type="entry name" value="Euk-Arch_PrmC-MTase"/>
</dbReference>
<dbReference type="PANTHER" id="PTHR45875:SF1">
    <property type="entry name" value="METHYLTRANSFERASE N6AMT1"/>
    <property type="match status" value="1"/>
</dbReference>
<protein>
    <recommendedName>
        <fullName evidence="6">Methyltransferase</fullName>
    </recommendedName>
</protein>
<keyword evidence="2" id="KW-0808">Transferase</keyword>
<sequence>MRAAVQDYTRSLERSERARTRADRPSVFTLRGREWDLLDEVFAPNYAPSSGVSLEFLGCFEEVQLPRRGSLLEIGSGTGVVAVMAALMGCDRVVASDINPQAVRNTARNARRHGVDDRLRAVYSDLFAALPPHERFDLVFWHSNYVLAPADYRYRTAQECAYVDPGYEAHRRYLAEAPRWTTPGGSAYLHFSSRGDLDVLYGLAEETGRKLLTRRRREIQDGPDTVEHLLLQVVAA</sequence>
<dbReference type="EMBL" id="AP026073">
    <property type="protein sequence ID" value="BDM72092.1"/>
    <property type="molecule type" value="Genomic_DNA"/>
</dbReference>
<dbReference type="CDD" id="cd02440">
    <property type="entry name" value="AdoMet_MTases"/>
    <property type="match status" value="1"/>
</dbReference>
<evidence type="ECO:0000256" key="1">
    <source>
        <dbReference type="ARBA" id="ARBA00022603"/>
    </source>
</evidence>
<name>A0ABM8A0I4_STRNI</name>
<dbReference type="SUPFAM" id="SSF53335">
    <property type="entry name" value="S-adenosyl-L-methionine-dependent methyltransferases"/>
    <property type="match status" value="1"/>
</dbReference>
<dbReference type="Pfam" id="PF06325">
    <property type="entry name" value="PrmA"/>
    <property type="match status" value="1"/>
</dbReference>
<dbReference type="Proteomes" id="UP001059597">
    <property type="component" value="Chromosome"/>
</dbReference>
<reference evidence="4" key="1">
    <citation type="submission" date="2022-06" db="EMBL/GenBank/DDBJ databases">
        <title>Complete genome sequence of Streptomyces nigrescens HEK616.</title>
        <authorList>
            <person name="Asamizu S."/>
            <person name="Onaka H."/>
        </authorList>
    </citation>
    <scope>NUCLEOTIDE SEQUENCE</scope>
    <source>
        <strain evidence="4">HEK616</strain>
    </source>
</reference>
<dbReference type="PANTHER" id="PTHR45875">
    <property type="entry name" value="METHYLTRANSFERASE N6AMT1"/>
    <property type="match status" value="1"/>
</dbReference>
<dbReference type="Gene3D" id="3.40.50.150">
    <property type="entry name" value="Vaccinia Virus protein VP39"/>
    <property type="match status" value="1"/>
</dbReference>
<evidence type="ECO:0000256" key="2">
    <source>
        <dbReference type="ARBA" id="ARBA00022679"/>
    </source>
</evidence>
<proteinExistence type="predicted"/>
<organism evidence="4 5">
    <name type="scientific">Streptomyces nigrescens</name>
    <dbReference type="NCBI Taxonomy" id="1920"/>
    <lineage>
        <taxon>Bacteria</taxon>
        <taxon>Bacillati</taxon>
        <taxon>Actinomycetota</taxon>
        <taxon>Actinomycetes</taxon>
        <taxon>Kitasatosporales</taxon>
        <taxon>Streptomycetaceae</taxon>
        <taxon>Streptomyces</taxon>
    </lineage>
</organism>
<keyword evidence="1" id="KW-0489">Methyltransferase</keyword>
<evidence type="ECO:0000313" key="5">
    <source>
        <dbReference type="Proteomes" id="UP001059597"/>
    </source>
</evidence>
<dbReference type="RefSeq" id="WP_261955565.1">
    <property type="nucleotide sequence ID" value="NZ_AP026073.1"/>
</dbReference>
<keyword evidence="5" id="KW-1185">Reference proteome</keyword>
<dbReference type="InterPro" id="IPR029063">
    <property type="entry name" value="SAM-dependent_MTases_sf"/>
</dbReference>